<evidence type="ECO:0000256" key="12">
    <source>
        <dbReference type="ARBA" id="ARBA00022840"/>
    </source>
</evidence>
<feature type="compositionally biased region" description="Low complexity" evidence="21">
    <location>
        <begin position="708"/>
        <end position="726"/>
    </location>
</feature>
<comment type="similarity">
    <text evidence="3">Belongs to the protein kinase superfamily. CAMK Ser/Thr protein kinase family.</text>
</comment>
<evidence type="ECO:0000256" key="16">
    <source>
        <dbReference type="ARBA" id="ARBA00048679"/>
    </source>
</evidence>
<dbReference type="PROSITE" id="PS00108">
    <property type="entry name" value="PROTEIN_KINASE_ST"/>
    <property type="match status" value="1"/>
</dbReference>
<dbReference type="AlphaFoldDB" id="A0A267H9W5"/>
<evidence type="ECO:0000256" key="2">
    <source>
        <dbReference type="ARBA" id="ARBA00004123"/>
    </source>
</evidence>
<reference evidence="23 24" key="1">
    <citation type="submission" date="2017-06" db="EMBL/GenBank/DDBJ databases">
        <title>A platform for efficient transgenesis in Macrostomum lignano, a flatworm model organism for stem cell research.</title>
        <authorList>
            <person name="Berezikov E."/>
        </authorList>
    </citation>
    <scope>NUCLEOTIDE SEQUENCE [LARGE SCALE GENOMIC DNA]</scope>
    <source>
        <strain evidence="23">DV1</strain>
        <tissue evidence="23">Whole organism</tissue>
    </source>
</reference>
<dbReference type="SUPFAM" id="SSF56112">
    <property type="entry name" value="Protein kinase-like (PK-like)"/>
    <property type="match status" value="1"/>
</dbReference>
<evidence type="ECO:0000313" key="23">
    <source>
        <dbReference type="EMBL" id="PAA94342.1"/>
    </source>
</evidence>
<dbReference type="GO" id="GO:0005737">
    <property type="term" value="C:cytoplasm"/>
    <property type="evidence" value="ECO:0007669"/>
    <property type="project" value="TreeGrafter"/>
</dbReference>
<dbReference type="InterPro" id="IPR008271">
    <property type="entry name" value="Ser/Thr_kinase_AS"/>
</dbReference>
<dbReference type="Pfam" id="PF00069">
    <property type="entry name" value="Pkinase"/>
    <property type="match status" value="1"/>
</dbReference>
<dbReference type="InterPro" id="IPR017441">
    <property type="entry name" value="Protein_kinase_ATP_BS"/>
</dbReference>
<keyword evidence="9" id="KW-0479">Metal-binding</keyword>
<evidence type="ECO:0000256" key="6">
    <source>
        <dbReference type="ARBA" id="ARBA00022527"/>
    </source>
</evidence>
<dbReference type="EC" id="2.7.11.1" evidence="4"/>
<dbReference type="Gene3D" id="1.10.510.10">
    <property type="entry name" value="Transferase(Phosphotransferase) domain 1"/>
    <property type="match status" value="1"/>
</dbReference>
<dbReference type="OrthoDB" id="193931at2759"/>
<keyword evidence="11" id="KW-0418">Kinase</keyword>
<keyword evidence="8" id="KW-0808">Transferase</keyword>
<feature type="compositionally biased region" description="Polar residues" evidence="21">
    <location>
        <begin position="688"/>
        <end position="697"/>
    </location>
</feature>
<dbReference type="PROSITE" id="PS00107">
    <property type="entry name" value="PROTEIN_KINASE_ATP"/>
    <property type="match status" value="1"/>
</dbReference>
<keyword evidence="6" id="KW-0723">Serine/threonine-protein kinase</keyword>
<dbReference type="EMBL" id="NIVC01000012">
    <property type="protein sequence ID" value="PAA94342.1"/>
    <property type="molecule type" value="Genomic_DNA"/>
</dbReference>
<keyword evidence="12 20" id="KW-0067">ATP-binding</keyword>
<feature type="compositionally biased region" description="Basic and acidic residues" evidence="21">
    <location>
        <begin position="644"/>
        <end position="658"/>
    </location>
</feature>
<keyword evidence="5" id="KW-0488">Methylation</keyword>
<evidence type="ECO:0000256" key="15">
    <source>
        <dbReference type="ARBA" id="ARBA00047899"/>
    </source>
</evidence>
<feature type="region of interest" description="Disordered" evidence="21">
    <location>
        <begin position="526"/>
        <end position="546"/>
    </location>
</feature>
<feature type="compositionally biased region" description="Acidic residues" evidence="21">
    <location>
        <begin position="633"/>
        <end position="643"/>
    </location>
</feature>
<dbReference type="FunFam" id="1.10.510.10:FF:000166">
    <property type="entry name" value="SNF-related serine/threonine-protein kinase"/>
    <property type="match status" value="1"/>
</dbReference>
<evidence type="ECO:0000256" key="19">
    <source>
        <dbReference type="ARBA" id="ARBA00077142"/>
    </source>
</evidence>
<comment type="function">
    <text evidence="17">May play a role in hematopoietic cell proliferation or differentiation. Potential mediator of neuronal apoptosis.</text>
</comment>
<keyword evidence="24" id="KW-1185">Reference proteome</keyword>
<name>A0A267H9W5_9PLAT</name>
<keyword evidence="14" id="KW-0539">Nucleus</keyword>
<feature type="compositionally biased region" description="Basic residues" evidence="21">
    <location>
        <begin position="727"/>
        <end position="741"/>
    </location>
</feature>
<dbReference type="SMART" id="SM00220">
    <property type="entry name" value="S_TKc"/>
    <property type="match status" value="1"/>
</dbReference>
<proteinExistence type="inferred from homology"/>
<feature type="region of interest" description="Disordered" evidence="21">
    <location>
        <begin position="372"/>
        <end position="419"/>
    </location>
</feature>
<dbReference type="InterPro" id="IPR011009">
    <property type="entry name" value="Kinase-like_dom_sf"/>
</dbReference>
<evidence type="ECO:0000256" key="10">
    <source>
        <dbReference type="ARBA" id="ARBA00022741"/>
    </source>
</evidence>
<evidence type="ECO:0000256" key="11">
    <source>
        <dbReference type="ARBA" id="ARBA00022777"/>
    </source>
</evidence>
<dbReference type="GO" id="GO:0004674">
    <property type="term" value="F:protein serine/threonine kinase activity"/>
    <property type="evidence" value="ECO:0007669"/>
    <property type="project" value="UniProtKB-KW"/>
</dbReference>
<dbReference type="PANTHER" id="PTHR24346">
    <property type="entry name" value="MAP/MICROTUBULE AFFINITY-REGULATING KINASE"/>
    <property type="match status" value="1"/>
</dbReference>
<dbReference type="FunFam" id="3.30.200.20:FF:000003">
    <property type="entry name" value="Non-specific serine/threonine protein kinase"/>
    <property type="match status" value="1"/>
</dbReference>
<accession>A0A267H9W5</accession>
<dbReference type="GO" id="GO:0046872">
    <property type="term" value="F:metal ion binding"/>
    <property type="evidence" value="ECO:0007669"/>
    <property type="project" value="UniProtKB-KW"/>
</dbReference>
<evidence type="ECO:0000256" key="18">
    <source>
        <dbReference type="ARBA" id="ARBA00074971"/>
    </source>
</evidence>
<dbReference type="GO" id="GO:0005634">
    <property type="term" value="C:nucleus"/>
    <property type="evidence" value="ECO:0007669"/>
    <property type="project" value="UniProtKB-SubCell"/>
</dbReference>
<evidence type="ECO:0000259" key="22">
    <source>
        <dbReference type="PROSITE" id="PS50011"/>
    </source>
</evidence>
<evidence type="ECO:0000256" key="8">
    <source>
        <dbReference type="ARBA" id="ARBA00022679"/>
    </source>
</evidence>
<evidence type="ECO:0000256" key="13">
    <source>
        <dbReference type="ARBA" id="ARBA00022842"/>
    </source>
</evidence>
<comment type="catalytic activity">
    <reaction evidence="15">
        <text>L-threonyl-[protein] + ATP = O-phospho-L-threonyl-[protein] + ADP + H(+)</text>
        <dbReference type="Rhea" id="RHEA:46608"/>
        <dbReference type="Rhea" id="RHEA-COMP:11060"/>
        <dbReference type="Rhea" id="RHEA-COMP:11605"/>
        <dbReference type="ChEBI" id="CHEBI:15378"/>
        <dbReference type="ChEBI" id="CHEBI:30013"/>
        <dbReference type="ChEBI" id="CHEBI:30616"/>
        <dbReference type="ChEBI" id="CHEBI:61977"/>
        <dbReference type="ChEBI" id="CHEBI:456216"/>
        <dbReference type="EC" id="2.7.11.1"/>
    </reaction>
</comment>
<dbReference type="PROSITE" id="PS50011">
    <property type="entry name" value="PROTEIN_KINASE_DOM"/>
    <property type="match status" value="1"/>
</dbReference>
<evidence type="ECO:0000256" key="14">
    <source>
        <dbReference type="ARBA" id="ARBA00023242"/>
    </source>
</evidence>
<dbReference type="PANTHER" id="PTHR24346:SF45">
    <property type="entry name" value="PROTEIN KINASE DOMAIN-CONTAINING PROTEIN"/>
    <property type="match status" value="1"/>
</dbReference>
<evidence type="ECO:0000256" key="4">
    <source>
        <dbReference type="ARBA" id="ARBA00012513"/>
    </source>
</evidence>
<comment type="cofactor">
    <cofactor evidence="1">
        <name>Mg(2+)</name>
        <dbReference type="ChEBI" id="CHEBI:18420"/>
    </cofactor>
</comment>
<feature type="compositionally biased region" description="Low complexity" evidence="21">
    <location>
        <begin position="390"/>
        <end position="419"/>
    </location>
</feature>
<evidence type="ECO:0000256" key="17">
    <source>
        <dbReference type="ARBA" id="ARBA00054738"/>
    </source>
</evidence>
<feature type="region of interest" description="Disordered" evidence="21">
    <location>
        <begin position="1"/>
        <end position="20"/>
    </location>
</feature>
<feature type="region of interest" description="Disordered" evidence="21">
    <location>
        <begin position="633"/>
        <end position="764"/>
    </location>
</feature>
<evidence type="ECO:0000256" key="9">
    <source>
        <dbReference type="ARBA" id="ARBA00022723"/>
    </source>
</evidence>
<dbReference type="Proteomes" id="UP000215902">
    <property type="component" value="Unassembled WGS sequence"/>
</dbReference>
<evidence type="ECO:0000313" key="24">
    <source>
        <dbReference type="Proteomes" id="UP000215902"/>
    </source>
</evidence>
<evidence type="ECO:0000256" key="7">
    <source>
        <dbReference type="ARBA" id="ARBA00022553"/>
    </source>
</evidence>
<protein>
    <recommendedName>
        <fullName evidence="18">SNF-related serine/threonine-protein kinase</fullName>
        <ecNumber evidence="4">2.7.11.1</ecNumber>
    </recommendedName>
    <alternativeName>
        <fullName evidence="19">SNF1-related kinase</fullName>
    </alternativeName>
</protein>
<dbReference type="InterPro" id="IPR000719">
    <property type="entry name" value="Prot_kinase_dom"/>
</dbReference>
<feature type="binding site" evidence="20">
    <location>
        <position position="61"/>
    </location>
    <ligand>
        <name>ATP</name>
        <dbReference type="ChEBI" id="CHEBI:30616"/>
    </ligand>
</feature>
<organism evidence="23 24">
    <name type="scientific">Macrostomum lignano</name>
    <dbReference type="NCBI Taxonomy" id="282301"/>
    <lineage>
        <taxon>Eukaryota</taxon>
        <taxon>Metazoa</taxon>
        <taxon>Spiralia</taxon>
        <taxon>Lophotrochozoa</taxon>
        <taxon>Platyhelminthes</taxon>
        <taxon>Rhabditophora</taxon>
        <taxon>Macrostomorpha</taxon>
        <taxon>Macrostomida</taxon>
        <taxon>Macrostomidae</taxon>
        <taxon>Macrostomum</taxon>
    </lineage>
</organism>
<dbReference type="CDD" id="cd14339">
    <property type="entry name" value="UBA_SNRK"/>
    <property type="match status" value="1"/>
</dbReference>
<comment type="catalytic activity">
    <reaction evidence="16">
        <text>L-seryl-[protein] + ATP = O-phospho-L-seryl-[protein] + ADP + H(+)</text>
        <dbReference type="Rhea" id="RHEA:17989"/>
        <dbReference type="Rhea" id="RHEA-COMP:9863"/>
        <dbReference type="Rhea" id="RHEA-COMP:11604"/>
        <dbReference type="ChEBI" id="CHEBI:15378"/>
        <dbReference type="ChEBI" id="CHEBI:29999"/>
        <dbReference type="ChEBI" id="CHEBI:30616"/>
        <dbReference type="ChEBI" id="CHEBI:83421"/>
        <dbReference type="ChEBI" id="CHEBI:456216"/>
        <dbReference type="EC" id="2.7.11.1"/>
    </reaction>
</comment>
<keyword evidence="7" id="KW-0597">Phosphoprotein</keyword>
<keyword evidence="10 20" id="KW-0547">Nucleotide-binding</keyword>
<evidence type="ECO:0000256" key="21">
    <source>
        <dbReference type="SAM" id="MobiDB-lite"/>
    </source>
</evidence>
<dbReference type="GO" id="GO:0005524">
    <property type="term" value="F:ATP binding"/>
    <property type="evidence" value="ECO:0007669"/>
    <property type="project" value="UniProtKB-UniRule"/>
</dbReference>
<keyword evidence="13" id="KW-0460">Magnesium</keyword>
<feature type="domain" description="Protein kinase" evidence="22">
    <location>
        <begin position="32"/>
        <end position="287"/>
    </location>
</feature>
<evidence type="ECO:0000256" key="3">
    <source>
        <dbReference type="ARBA" id="ARBA00006692"/>
    </source>
</evidence>
<comment type="subcellular location">
    <subcellularLocation>
        <location evidence="2">Nucleus</location>
    </subcellularLocation>
</comment>
<gene>
    <name evidence="23" type="ORF">BOX15_Mlig022777g1</name>
</gene>
<sequence>MSLDPAVQRRQQLQPNRHYSRDSAEMRIAGQYELHHTIGRGHFAVVKLARHVFTGEQVAVKVIDKAKLDSSNRESLYQEVMCMKLVQHPNVVRLYDVIDTPNKLYLILELGDGGDLYDFIVRQDDNSGLKESLAKSFFHQIVTAIAYCHRLHVCHRDLKLENCVVFERLGIVKLTDFGFSNVFTPGKYLETSCGSLAYSAPEILLGDSYDAPKVDVWSLGVILFMLVSGRLPFQEPNDSETLARIMDVRYKVPKHVTNQCRSLISRLLQRDPSKRPTLDGILTDDWFADEQHSVYDERPLISLGRISQADQQEVIGKMVDGGLATEQEILEALERDDYSYITSTFYLLAERLIKRNLASPAAGYSARHLLLQHQQQQQHQSQRKTSDPTALSAASADIQQQQQQASSGGGSSRQSSSASLSVEEKLRRFSMILEEEDDDVACLEEAAAAGAAATAAGSGTPPVRLQSPQFSGGGGVGGRLSSLSGLAALCDPIREEETGEGGVLQIPTPVLSSSALFPGAATLQSANVGGGGSSTSSQKRRSSAARESSFSLSSLASSLRSLSSQRVAVDLMRDLGGCPSPINNGSKQNSCVFYPASGNTTTSTTTSNNNNSNSTILAATTAPVASTDEVDLEADSGDDCDGEIIDKNSGDDTVDSSRRNATRSDSSSKQPRKESDSNHNKRTGLSGHVNQCVSLSSEEIHRASDSGSSTRSQKQKQHQQQQQAHSSRQRRRSSRSSRQRNSRQIGRLPPHNSGGHQQRNHSHQAVDINSGNAKWQRQQQLASCSRQDSGLVIAVANSSAQATNTAQAASKASMEKFRIRCCTIS</sequence>
<evidence type="ECO:0000256" key="20">
    <source>
        <dbReference type="PROSITE-ProRule" id="PRU10141"/>
    </source>
</evidence>
<comment type="caution">
    <text evidence="23">The sequence shown here is derived from an EMBL/GenBank/DDBJ whole genome shotgun (WGS) entry which is preliminary data.</text>
</comment>
<evidence type="ECO:0000256" key="5">
    <source>
        <dbReference type="ARBA" id="ARBA00022481"/>
    </source>
</evidence>
<evidence type="ECO:0000256" key="1">
    <source>
        <dbReference type="ARBA" id="ARBA00001946"/>
    </source>
</evidence>
<dbReference type="GO" id="GO:0035556">
    <property type="term" value="P:intracellular signal transduction"/>
    <property type="evidence" value="ECO:0007669"/>
    <property type="project" value="TreeGrafter"/>
</dbReference>